<feature type="coiled-coil region" evidence="1">
    <location>
        <begin position="10"/>
        <end position="37"/>
    </location>
</feature>
<evidence type="ECO:0000313" key="4">
    <source>
        <dbReference type="EMBL" id="TII05783.1"/>
    </source>
</evidence>
<reference evidence="4 7" key="2">
    <citation type="submission" date="2019-04" db="EMBL/GenBank/DDBJ databases">
        <title>Genome analysis of Streptococcus suis strain WUSS425.</title>
        <authorList>
            <person name="Chen H."/>
            <person name="Gao X."/>
            <person name="Wu Z."/>
        </authorList>
    </citation>
    <scope>NUCLEOTIDE SEQUENCE [LARGE SCALE GENOMIC DNA]</scope>
    <source>
        <strain evidence="4 7">WUSS425</strain>
    </source>
</reference>
<evidence type="ECO:0000313" key="6">
    <source>
        <dbReference type="Proteomes" id="UP000073200"/>
    </source>
</evidence>
<evidence type="ECO:0000256" key="1">
    <source>
        <dbReference type="SAM" id="Coils"/>
    </source>
</evidence>
<accession>A0A0Z8WWU6</accession>
<dbReference type="Proteomes" id="UP000305768">
    <property type="component" value="Unassembled WGS sequence"/>
</dbReference>
<dbReference type="RefSeq" id="WP_024408637.1">
    <property type="nucleotide sequence ID" value="NZ_CEHP01000051.1"/>
</dbReference>
<dbReference type="Proteomes" id="UP000072353">
    <property type="component" value="Unassembled WGS sequence"/>
</dbReference>
<sequence>MAYVIDHEKLKAKNIIIDSLRQEMNEINHQSNALEQSLLSLVTSYFETGISSTGDRVSLELRQVKDRLLHMTGELEAAIHFAEKLDVLTWVEDDDDGQANSRYY</sequence>
<dbReference type="EMBL" id="FILL01000021">
    <property type="protein sequence ID" value="CYX82009.1"/>
    <property type="molecule type" value="Genomic_DNA"/>
</dbReference>
<evidence type="ECO:0000313" key="3">
    <source>
        <dbReference type="EMBL" id="CYX82009.1"/>
    </source>
</evidence>
<dbReference type="EMBL" id="SSXP01000017">
    <property type="protein sequence ID" value="TII05783.1"/>
    <property type="molecule type" value="Genomic_DNA"/>
</dbReference>
<name>A0A0Z8WWU6_STRSU</name>
<keyword evidence="1" id="KW-0175">Coiled coil</keyword>
<protein>
    <submittedName>
        <fullName evidence="2">Uncharacterized protein</fullName>
    </submittedName>
</protein>
<dbReference type="Proteomes" id="UP000073200">
    <property type="component" value="Unassembled WGS sequence"/>
</dbReference>
<proteinExistence type="predicted"/>
<evidence type="ECO:0000313" key="2">
    <source>
        <dbReference type="EMBL" id="CYU96296.1"/>
    </source>
</evidence>
<evidence type="ECO:0000313" key="7">
    <source>
        <dbReference type="Proteomes" id="UP000305768"/>
    </source>
</evidence>
<organism evidence="2 6">
    <name type="scientific">Streptococcus suis</name>
    <dbReference type="NCBI Taxonomy" id="1307"/>
    <lineage>
        <taxon>Bacteria</taxon>
        <taxon>Bacillati</taxon>
        <taxon>Bacillota</taxon>
        <taxon>Bacilli</taxon>
        <taxon>Lactobacillales</taxon>
        <taxon>Streptococcaceae</taxon>
        <taxon>Streptococcus</taxon>
    </lineage>
</organism>
<gene>
    <name evidence="2" type="ORF">ERS132421_01194</name>
    <name evidence="3" type="ORF">ERS132521_01909</name>
    <name evidence="4" type="ORF">FAJ34_09920</name>
</gene>
<evidence type="ECO:0000313" key="5">
    <source>
        <dbReference type="Proteomes" id="UP000072353"/>
    </source>
</evidence>
<dbReference type="EMBL" id="FIHG01000006">
    <property type="protein sequence ID" value="CYU96296.1"/>
    <property type="molecule type" value="Genomic_DNA"/>
</dbReference>
<reference evidence="5 6" key="1">
    <citation type="submission" date="2016-02" db="EMBL/GenBank/DDBJ databases">
        <authorList>
            <consortium name="Pathogen Informatics"/>
        </authorList>
    </citation>
    <scope>NUCLEOTIDE SEQUENCE [LARGE SCALE GENOMIC DNA]</scope>
    <source>
        <strain evidence="2 6">LSS59</strain>
        <strain evidence="3 5">SS975</strain>
    </source>
</reference>
<dbReference type="AlphaFoldDB" id="A0A0Z8WWU6"/>